<keyword evidence="1" id="KW-0472">Membrane</keyword>
<protein>
    <submittedName>
        <fullName evidence="2">Uncharacterized protein</fullName>
    </submittedName>
</protein>
<name>A0A445BC57_ARAHY</name>
<feature type="transmembrane region" description="Helical" evidence="1">
    <location>
        <begin position="71"/>
        <end position="93"/>
    </location>
</feature>
<organism evidence="2 3">
    <name type="scientific">Arachis hypogaea</name>
    <name type="common">Peanut</name>
    <dbReference type="NCBI Taxonomy" id="3818"/>
    <lineage>
        <taxon>Eukaryota</taxon>
        <taxon>Viridiplantae</taxon>
        <taxon>Streptophyta</taxon>
        <taxon>Embryophyta</taxon>
        <taxon>Tracheophyta</taxon>
        <taxon>Spermatophyta</taxon>
        <taxon>Magnoliopsida</taxon>
        <taxon>eudicotyledons</taxon>
        <taxon>Gunneridae</taxon>
        <taxon>Pentapetalae</taxon>
        <taxon>rosids</taxon>
        <taxon>fabids</taxon>
        <taxon>Fabales</taxon>
        <taxon>Fabaceae</taxon>
        <taxon>Papilionoideae</taxon>
        <taxon>50 kb inversion clade</taxon>
        <taxon>dalbergioids sensu lato</taxon>
        <taxon>Dalbergieae</taxon>
        <taxon>Pterocarpus clade</taxon>
        <taxon>Arachis</taxon>
    </lineage>
</organism>
<dbReference type="AlphaFoldDB" id="A0A445BC57"/>
<evidence type="ECO:0000313" key="2">
    <source>
        <dbReference type="EMBL" id="RYR36248.1"/>
    </source>
</evidence>
<proteinExistence type="predicted"/>
<gene>
    <name evidence="2" type="ORF">Ahy_A10g051251</name>
</gene>
<accession>A0A445BC57</accession>
<comment type="caution">
    <text evidence="2">The sequence shown here is derived from an EMBL/GenBank/DDBJ whole genome shotgun (WGS) entry which is preliminary data.</text>
</comment>
<keyword evidence="1" id="KW-0812">Transmembrane</keyword>
<evidence type="ECO:0000256" key="1">
    <source>
        <dbReference type="SAM" id="Phobius"/>
    </source>
</evidence>
<dbReference type="EMBL" id="SDMP01000010">
    <property type="protein sequence ID" value="RYR36248.1"/>
    <property type="molecule type" value="Genomic_DNA"/>
</dbReference>
<evidence type="ECO:0000313" key="3">
    <source>
        <dbReference type="Proteomes" id="UP000289738"/>
    </source>
</evidence>
<keyword evidence="3" id="KW-1185">Reference proteome</keyword>
<sequence length="149" mass="15915">MKEESVWNCNNSTFFLSLREFKNPGLSFEKAVSSGAKRVNPPEPEVTSCELSWLMSCVVSSRRMGTENLFAFFRIWMISMVGAFGAAAMGAPLGETGTRGTVLNPGDGAVVVGGDGAGWVGESCAKVVVVSASDSSRNLTEKKRVQLEI</sequence>
<dbReference type="Proteomes" id="UP000289738">
    <property type="component" value="Chromosome A10"/>
</dbReference>
<reference evidence="2 3" key="1">
    <citation type="submission" date="2019-01" db="EMBL/GenBank/DDBJ databases">
        <title>Sequencing of cultivated peanut Arachis hypogaea provides insights into genome evolution and oil improvement.</title>
        <authorList>
            <person name="Chen X."/>
        </authorList>
    </citation>
    <scope>NUCLEOTIDE SEQUENCE [LARGE SCALE GENOMIC DNA]</scope>
    <source>
        <strain evidence="3">cv. Fuhuasheng</strain>
        <tissue evidence="2">Leaves</tissue>
    </source>
</reference>
<keyword evidence="1" id="KW-1133">Transmembrane helix</keyword>